<organism evidence="5 6">
    <name type="scientific">Streptoalloteichus hindustanus</name>
    <dbReference type="NCBI Taxonomy" id="2017"/>
    <lineage>
        <taxon>Bacteria</taxon>
        <taxon>Bacillati</taxon>
        <taxon>Actinomycetota</taxon>
        <taxon>Actinomycetes</taxon>
        <taxon>Pseudonocardiales</taxon>
        <taxon>Pseudonocardiaceae</taxon>
        <taxon>Streptoalloteichus</taxon>
    </lineage>
</organism>
<dbReference type="SMART" id="SM00086">
    <property type="entry name" value="PAC"/>
    <property type="match status" value="1"/>
</dbReference>
<proteinExistence type="predicted"/>
<dbReference type="InterPro" id="IPR000700">
    <property type="entry name" value="PAS-assoc_C"/>
</dbReference>
<dbReference type="AlphaFoldDB" id="A0A1M4U9Y3"/>
<dbReference type="InterPro" id="IPR035919">
    <property type="entry name" value="EAL_sf"/>
</dbReference>
<dbReference type="SMART" id="SM00267">
    <property type="entry name" value="GGDEF"/>
    <property type="match status" value="1"/>
</dbReference>
<dbReference type="InterPro" id="IPR052155">
    <property type="entry name" value="Biofilm_reg_signaling"/>
</dbReference>
<feature type="domain" description="GGDEF" evidence="4">
    <location>
        <begin position="342"/>
        <end position="476"/>
    </location>
</feature>
<sequence length="743" mass="80349">MSRPAEGIPEPRHRLGLAALAGRGAVGGGAADDDVTGHADVVLGFALAWAEAVAGTSYVSMSRSEVEQHLAGLTRQLVTALLAEPFDPAPAREVGAAMVAAHFTGTETLTRTVALLATDLPARLGLTGDACPGRERAVERVAAVQGALAGGYAEALRQRTLDEQEAISQAVFVARDQTEQALRASEARFRAVFAEAATGIGVGDVAGRILDANASLLDMMGYSLEELRQRNVRDFMHPEDAASVWRLYDELVQGQRDHFRVEKRFFRSDGEVIWTHLTTSLIRDDRGNPTYQVAMIEDVTDRHLLQERLRYQALHDPLTGLPNRALFLDRLSRAFETGGRDGRVGLCYLDLDGFKVINDSLGHDVGDQLLVAVGQRLDACVSAPGRLVARIGGDEFIILVERSGSTQDVVTIADHVLAALEAPIRVGEHELAVSASIGLVERPVQGTTPADVMRDADITLYWAKSDGKAKWALFDPERNAREVARFTLSATMPAAIERGEFYLDYQPLVRLSDGQLVGAEALVRWRHPEFGLLAPDRFIGLAEETGQIVPLGRWVLREACRQARLWQDRFGSRAPFISVNLAVRQSRDPGLVADVAKVLADTGVEATRLQLELTESAVMGTADEPLDALRALSAMGVRIAIDDFGTGYSNLAYLRHLPVHELKIAGSFVEGLRASAADGSHVVDARIVGTLVSLAHALGLGVTAEGVETEAQARRLDDIGCDSGQGWYFARPGPPDQINRLLS</sequence>
<dbReference type="Proteomes" id="UP000184501">
    <property type="component" value="Unassembled WGS sequence"/>
</dbReference>
<dbReference type="InterPro" id="IPR001633">
    <property type="entry name" value="EAL_dom"/>
</dbReference>
<dbReference type="Gene3D" id="3.30.70.270">
    <property type="match status" value="1"/>
</dbReference>
<feature type="domain" description="PAC" evidence="2">
    <location>
        <begin position="259"/>
        <end position="311"/>
    </location>
</feature>
<keyword evidence="6" id="KW-1185">Reference proteome</keyword>
<evidence type="ECO:0000259" key="2">
    <source>
        <dbReference type="PROSITE" id="PS50113"/>
    </source>
</evidence>
<dbReference type="InterPro" id="IPR000014">
    <property type="entry name" value="PAS"/>
</dbReference>
<dbReference type="CDD" id="cd00130">
    <property type="entry name" value="PAS"/>
    <property type="match status" value="1"/>
</dbReference>
<dbReference type="SUPFAM" id="SSF55785">
    <property type="entry name" value="PYP-like sensor domain (PAS domain)"/>
    <property type="match status" value="1"/>
</dbReference>
<dbReference type="InterPro" id="IPR013655">
    <property type="entry name" value="PAS_fold_3"/>
</dbReference>
<dbReference type="InterPro" id="IPR043128">
    <property type="entry name" value="Rev_trsase/Diguanyl_cyclase"/>
</dbReference>
<dbReference type="NCBIfam" id="TIGR00254">
    <property type="entry name" value="GGDEF"/>
    <property type="match status" value="1"/>
</dbReference>
<evidence type="ECO:0000259" key="4">
    <source>
        <dbReference type="PROSITE" id="PS50887"/>
    </source>
</evidence>
<feature type="domain" description="PAS" evidence="1">
    <location>
        <begin position="185"/>
        <end position="255"/>
    </location>
</feature>
<dbReference type="EMBL" id="FQVN01000001">
    <property type="protein sequence ID" value="SHE53661.1"/>
    <property type="molecule type" value="Genomic_DNA"/>
</dbReference>
<evidence type="ECO:0000313" key="5">
    <source>
        <dbReference type="EMBL" id="SHE53661.1"/>
    </source>
</evidence>
<dbReference type="NCBIfam" id="TIGR00229">
    <property type="entry name" value="sensory_box"/>
    <property type="match status" value="1"/>
</dbReference>
<dbReference type="RefSeq" id="WP_234995481.1">
    <property type="nucleotide sequence ID" value="NZ_FQVN01000001.1"/>
</dbReference>
<dbReference type="InterPro" id="IPR035965">
    <property type="entry name" value="PAS-like_dom_sf"/>
</dbReference>
<dbReference type="Pfam" id="PF08447">
    <property type="entry name" value="PAS_3"/>
    <property type="match status" value="1"/>
</dbReference>
<protein>
    <submittedName>
        <fullName evidence="5">Diguanylate cyclase/phosphodiesterase with PAS/PAC sensor(S)</fullName>
    </submittedName>
</protein>
<dbReference type="STRING" id="2017.SAMN05444320_101354"/>
<dbReference type="SMART" id="SM00052">
    <property type="entry name" value="EAL"/>
    <property type="match status" value="1"/>
</dbReference>
<reference evidence="5 6" key="1">
    <citation type="submission" date="2016-11" db="EMBL/GenBank/DDBJ databases">
        <authorList>
            <person name="Jaros S."/>
            <person name="Januszkiewicz K."/>
            <person name="Wedrychowicz H."/>
        </authorList>
    </citation>
    <scope>NUCLEOTIDE SEQUENCE [LARGE SCALE GENOMIC DNA]</scope>
    <source>
        <strain evidence="5 6">DSM 44523</strain>
    </source>
</reference>
<dbReference type="PANTHER" id="PTHR44757">
    <property type="entry name" value="DIGUANYLATE CYCLASE DGCP"/>
    <property type="match status" value="1"/>
</dbReference>
<dbReference type="InterPro" id="IPR000160">
    <property type="entry name" value="GGDEF_dom"/>
</dbReference>
<dbReference type="PROSITE" id="PS50887">
    <property type="entry name" value="GGDEF"/>
    <property type="match status" value="1"/>
</dbReference>
<dbReference type="PROSITE" id="PS50883">
    <property type="entry name" value="EAL"/>
    <property type="match status" value="1"/>
</dbReference>
<gene>
    <name evidence="5" type="ORF">SAMN05444320_101354</name>
</gene>
<dbReference type="Pfam" id="PF00563">
    <property type="entry name" value="EAL"/>
    <property type="match status" value="1"/>
</dbReference>
<evidence type="ECO:0000259" key="3">
    <source>
        <dbReference type="PROSITE" id="PS50883"/>
    </source>
</evidence>
<dbReference type="SUPFAM" id="SSF55073">
    <property type="entry name" value="Nucleotide cyclase"/>
    <property type="match status" value="1"/>
</dbReference>
<dbReference type="SUPFAM" id="SSF141868">
    <property type="entry name" value="EAL domain-like"/>
    <property type="match status" value="1"/>
</dbReference>
<dbReference type="PROSITE" id="PS50112">
    <property type="entry name" value="PAS"/>
    <property type="match status" value="1"/>
</dbReference>
<dbReference type="Gene3D" id="3.20.20.450">
    <property type="entry name" value="EAL domain"/>
    <property type="match status" value="1"/>
</dbReference>
<evidence type="ECO:0000313" key="6">
    <source>
        <dbReference type="Proteomes" id="UP000184501"/>
    </source>
</evidence>
<dbReference type="SMART" id="SM00091">
    <property type="entry name" value="PAS"/>
    <property type="match status" value="1"/>
</dbReference>
<dbReference type="PROSITE" id="PS50113">
    <property type="entry name" value="PAC"/>
    <property type="match status" value="1"/>
</dbReference>
<name>A0A1M4U9Y3_STRHI</name>
<dbReference type="InterPro" id="IPR001610">
    <property type="entry name" value="PAC"/>
</dbReference>
<feature type="domain" description="EAL" evidence="3">
    <location>
        <begin position="485"/>
        <end position="743"/>
    </location>
</feature>
<dbReference type="CDD" id="cd01948">
    <property type="entry name" value="EAL"/>
    <property type="match status" value="1"/>
</dbReference>
<dbReference type="Pfam" id="PF00990">
    <property type="entry name" value="GGDEF"/>
    <property type="match status" value="1"/>
</dbReference>
<dbReference type="Gene3D" id="3.30.450.20">
    <property type="entry name" value="PAS domain"/>
    <property type="match status" value="1"/>
</dbReference>
<dbReference type="CDD" id="cd01949">
    <property type="entry name" value="GGDEF"/>
    <property type="match status" value="1"/>
</dbReference>
<evidence type="ECO:0000259" key="1">
    <source>
        <dbReference type="PROSITE" id="PS50112"/>
    </source>
</evidence>
<dbReference type="PANTHER" id="PTHR44757:SF2">
    <property type="entry name" value="BIOFILM ARCHITECTURE MAINTENANCE PROTEIN MBAA"/>
    <property type="match status" value="1"/>
</dbReference>
<accession>A0A1M4U9Y3</accession>
<dbReference type="InterPro" id="IPR029787">
    <property type="entry name" value="Nucleotide_cyclase"/>
</dbReference>